<feature type="compositionally biased region" description="Basic and acidic residues" evidence="5">
    <location>
        <begin position="18"/>
        <end position="33"/>
    </location>
</feature>
<dbReference type="InterPro" id="IPR013783">
    <property type="entry name" value="Ig-like_fold"/>
</dbReference>
<feature type="region of interest" description="Disordered" evidence="5">
    <location>
        <begin position="13"/>
        <end position="33"/>
    </location>
</feature>
<evidence type="ECO:0000256" key="5">
    <source>
        <dbReference type="SAM" id="MobiDB-lite"/>
    </source>
</evidence>
<keyword evidence="8" id="KW-1185">Reference proteome</keyword>
<dbReference type="NCBIfam" id="NF033679">
    <property type="entry name" value="DNRLRE_dom"/>
    <property type="match status" value="1"/>
</dbReference>
<dbReference type="InterPro" id="IPR056823">
    <property type="entry name" value="TEN-like_YD-shell"/>
</dbReference>
<dbReference type="SUPFAM" id="SSF49265">
    <property type="entry name" value="Fibronectin type III"/>
    <property type="match status" value="1"/>
</dbReference>
<dbReference type="InterPro" id="IPR003961">
    <property type="entry name" value="FN3_dom"/>
</dbReference>
<comment type="caution">
    <text evidence="7">The sequence shown here is derived from an EMBL/GenBank/DDBJ whole genome shotgun (WGS) entry which is preliminary data.</text>
</comment>
<evidence type="ECO:0000256" key="4">
    <source>
        <dbReference type="ARBA" id="ARBA00022737"/>
    </source>
</evidence>
<evidence type="ECO:0000256" key="2">
    <source>
        <dbReference type="ARBA" id="ARBA00022525"/>
    </source>
</evidence>
<dbReference type="PANTHER" id="PTHR32305:SF17">
    <property type="entry name" value="TRNA NUCLEASE WAPA"/>
    <property type="match status" value="1"/>
</dbReference>
<dbReference type="SMART" id="SM00060">
    <property type="entry name" value="FN3"/>
    <property type="match status" value="2"/>
</dbReference>
<dbReference type="EMBL" id="QLZR01000010">
    <property type="protein sequence ID" value="RAZ73477.1"/>
    <property type="molecule type" value="Genomic_DNA"/>
</dbReference>
<dbReference type="InterPro" id="IPR055372">
    <property type="entry name" value="CBM96"/>
</dbReference>
<keyword evidence="2" id="KW-0964">Secreted</keyword>
<evidence type="ECO:0000256" key="1">
    <source>
        <dbReference type="ARBA" id="ARBA00004613"/>
    </source>
</evidence>
<feature type="domain" description="Fibronectin type-III" evidence="6">
    <location>
        <begin position="586"/>
        <end position="680"/>
    </location>
</feature>
<dbReference type="InterPro" id="IPR036116">
    <property type="entry name" value="FN3_sf"/>
</dbReference>
<accession>A0A365KK21</accession>
<evidence type="ECO:0000259" key="6">
    <source>
        <dbReference type="PROSITE" id="PS50853"/>
    </source>
</evidence>
<dbReference type="Pfam" id="PF25023">
    <property type="entry name" value="TEN_YD-shell"/>
    <property type="match status" value="1"/>
</dbReference>
<dbReference type="GO" id="GO:0005576">
    <property type="term" value="C:extracellular region"/>
    <property type="evidence" value="ECO:0007669"/>
    <property type="project" value="UniProtKB-SubCell"/>
</dbReference>
<dbReference type="Pfam" id="PF24517">
    <property type="entry name" value="CBM96"/>
    <property type="match status" value="1"/>
</dbReference>
<dbReference type="Gene3D" id="2.60.40.10">
    <property type="entry name" value="Immunoglobulins"/>
    <property type="match status" value="3"/>
</dbReference>
<reference evidence="7 8" key="1">
    <citation type="submission" date="2018-06" db="EMBL/GenBank/DDBJ databases">
        <title>The draft genome sequences of strains SCU63 and S1.</title>
        <authorList>
            <person name="Gan L."/>
        </authorList>
    </citation>
    <scope>NUCLEOTIDE SEQUENCE [LARGE SCALE GENOMIC DNA]</scope>
    <source>
        <strain evidence="7 8">SCU63</strain>
    </source>
</reference>
<feature type="region of interest" description="Disordered" evidence="5">
    <location>
        <begin position="573"/>
        <end position="592"/>
    </location>
</feature>
<organism evidence="7 8">
    <name type="scientific">Planococcus halotolerans</name>
    <dbReference type="NCBI Taxonomy" id="2233542"/>
    <lineage>
        <taxon>Bacteria</taxon>
        <taxon>Bacillati</taxon>
        <taxon>Bacillota</taxon>
        <taxon>Bacilli</taxon>
        <taxon>Bacillales</taxon>
        <taxon>Caryophanaceae</taxon>
        <taxon>Planococcus</taxon>
    </lineage>
</organism>
<dbReference type="InterPro" id="IPR031325">
    <property type="entry name" value="RHS_repeat"/>
</dbReference>
<feature type="compositionally biased region" description="Polar residues" evidence="5">
    <location>
        <begin position="573"/>
        <end position="584"/>
    </location>
</feature>
<keyword evidence="3" id="KW-0732">Signal</keyword>
<name>A0A365KK21_9BACL</name>
<dbReference type="Proteomes" id="UP000251002">
    <property type="component" value="Unassembled WGS sequence"/>
</dbReference>
<gene>
    <name evidence="7" type="ORF">DP120_17245</name>
</gene>
<protein>
    <recommendedName>
        <fullName evidence="6">Fibronectin type-III domain-containing protein</fullName>
    </recommendedName>
</protein>
<dbReference type="NCBIfam" id="TIGR03696">
    <property type="entry name" value="Rhs_assc_core"/>
    <property type="match status" value="1"/>
</dbReference>
<keyword evidence="4" id="KW-0677">Repeat</keyword>
<evidence type="ECO:0000313" key="8">
    <source>
        <dbReference type="Proteomes" id="UP000251002"/>
    </source>
</evidence>
<dbReference type="PANTHER" id="PTHR32305">
    <property type="match status" value="1"/>
</dbReference>
<dbReference type="Pfam" id="PF05593">
    <property type="entry name" value="RHS_repeat"/>
    <property type="match status" value="5"/>
</dbReference>
<dbReference type="PROSITE" id="PS50853">
    <property type="entry name" value="FN3"/>
    <property type="match status" value="1"/>
</dbReference>
<dbReference type="InterPro" id="IPR006530">
    <property type="entry name" value="YD"/>
</dbReference>
<dbReference type="InterPro" id="IPR050708">
    <property type="entry name" value="T6SS_VgrG/RHS"/>
</dbReference>
<evidence type="ECO:0000313" key="7">
    <source>
        <dbReference type="EMBL" id="RAZ73477.1"/>
    </source>
</evidence>
<evidence type="ECO:0000256" key="3">
    <source>
        <dbReference type="ARBA" id="ARBA00022729"/>
    </source>
</evidence>
<dbReference type="Pfam" id="PF20148">
    <property type="entry name" value="DUF6531"/>
    <property type="match status" value="1"/>
</dbReference>
<dbReference type="CDD" id="cd00063">
    <property type="entry name" value="FN3"/>
    <property type="match status" value="1"/>
</dbReference>
<dbReference type="InterPro" id="IPR045351">
    <property type="entry name" value="DUF6531"/>
</dbReference>
<dbReference type="NCBIfam" id="TIGR01643">
    <property type="entry name" value="YD_repeat_2x"/>
    <property type="match status" value="5"/>
</dbReference>
<comment type="subcellular location">
    <subcellularLocation>
        <location evidence="1">Secreted</location>
    </subcellularLocation>
</comment>
<dbReference type="InterPro" id="IPR022385">
    <property type="entry name" value="Rhs_assc_core"/>
</dbReference>
<sequence>MFSSFPWQQVQLTQAHGTNEHKEEEEIKHGKPKKITSDEVMLHNVEKVEEIKELRKENEVTFKNSNMTYTSEIYTGPVHYKEDGKLKPIKNKIIDNKDPDKELFKYKTIENKFSVKFAEKIKNKEIVTIDFGKEKLGFVLENISKEGTILKEESKITYEEIIKDVDLRYTMQPEGLKEDIILKAPNTPNEYLFTISGSLTAVQKDQAISFENKKGEEIWVMTPPYMEDAAGVFSDELHYELIKTDNNKQAIKLIIDKKYLEDPERVFPIIVDPTVSLGGSQTNTLDTYVMKGYPTLNYYNSPELRTGYTSSTSTTRSYMDFTQSLPNLNGGLLISANLKLYKTSNGYDPINTNVYANRVTSAWNYNNLTWNTQPSADATKAYGSVAANSTTAGWLALDLTSLVDQWYSGVANYGIMLRSTSEGSLGTYRKFNSADAAASKPVLEVTYSGLPGAPTGTAYGNGTGSGSGYVNLSWNQLAGATGYKVLIFNGKSYEEIDVGNTTSWTTKGKKLWPTASQVNSGIYTLRKDGSGGEFSDDPRPVYQKSGGTYSDRMNYWFRVKAYNAYGTTSQSSQFTPTIPDQTLPTKPGKPSVTNSHNTNFTFSWNSSSDSITGVSKYLVYIGTAAGKTDVANGVEVTTTSYKHPTALNPRIPYYVYVKAVDGNGNVSPVSDTATGTPRLALDASLVTSSIPSPMEANGTYNVQFTVKNEGLETWTADKNIMFGAIAENERFTQDTRLALAPTDSIGTGQTKTFNVSFNAGKNLGTFPTSWRMLKVGVGFYGDTLTKSVIVQDTTPPKGNILINNGQIFTNSPNVALTLNATDNAEGTLQQKLQNETAAFSAYEAFTQTKPWTLSAGNGDKQVSVVYKDATGNESAPATASIKLDTSYPTAALTKPDPLEYLQGTVSVIGTASDEDLQSYTVSYGTGSAPTEFTQIFNGTTATQNAEMAAWDTKELPTGLYTLQLAVTDLAGNTTYDSRNVWVDQPDNRLGMESFWGSQAVTSGFGESNVNYSNGNLILQLVDASLDGRGLDPTIERTYNAQDKNANLLGQGWRLSFESHVKESENGDILLTEGDGSQHLFVKKTDGTYQHPAGIYKKVTKNSTGEVTILELDDSGVSETYGTSGKLLAVADKNSNKLTYQYTGDKLTSLKDDVGRSISLVYNTSGNLANIELYSGNKIVYSYTNERLTKVEYVNSSDAVYRTVLYDYDQTGKLKQYTDPNGNPINYFYNGERLVQVHSKHSPRIAQSGELAAPVTVVENFNYALDKGEIHYSISGENSTQEALVTVNASGNVTKLVEDAQGFAVTQTFVYENNLLLESVDEKGRKRSFTYDGFGNVTSETDPAFTTAIDKQIITPKKTYEYKPNTSLLAKETDALGRQTLYDYDTRGNQTKSTDSDGFSVHSTYDAYGNLLTATKERGPLYEHLPNYSFEEGTSTALASWKTTGSWSENLTTKYSGKRAITLQGTSSLESEYLPIKKGQLPIRGLVWVKAEAAVGTGVTGVLHFYDAQKNKISSKVSTAVTGTKDWAILNVASDVPAGAAYVSWNIHTQLSGGSVTVDQAWLEEANAKQSFTYTPNGLDLLTEVDPYGNTTTYEYDAAGNRKASINALGQRAEFRYDADRKLLEELDRLGKKTINAYDFNGNLTSVTNPLGQKTEYAYDENNRNTLIVHPKVTKVNYEGQYAQPEEFVTKTEVFQYNMLGQQTAEKDGSGHITSNQYDSLGRLEATTDPLKNQRKSFYDANSNKTRDEDWAYDTVTNTLYKKGTTYYNYDEVNQLVSYTDASGNQATIVQTTEFDAVGNEKKTLSGTGVTSEYRYDKNNEVMYMKESADAPVEIWTLIDGEGNLAVTLDALGTNTEVHDANGQLLSVTDAEGKKITYTYNAAGDKTKSEDATGTVTDWEYDQEGQLKKETTASKNQNNEAVLTVTQYTYDDLGQVTGKLITSTEGSKPAQTHEVTLKYDELGRLVKETGVADGKKTETRKYYDENDNVLKSWIYDETIVVPVQYDPDGDGFFDSTTIYQYDANNRLIKESISHTGTETINQFNDKEETETLTNFLGDTVVYYDANERVKEITTPNFDSYKYEYLVDDSISKVIAPGVTTALTYSGESKIKTLKATNKSNSLIIDLAYQYSATEQVTQITQGTKIKKYTYNPIGNLETVDANGKKYKYTYDGNSNVTKIENLTTQKTKETYVYTTGNRLLEHKLFNETTGVLFSTTKFDYNAAGALTKKTITEGSNTTVIDYGYNNDDQLITVKKTVNGKVIEDLLYEYDHDGNRLSKTKLLEHSHFHYHRDTNGEIFSITKETGGVPQSVSNFYRDGDGNLLSMRYNEIVYYYQFNARGDVIALTDSAGTVAAAYDYDEWGNVIAITGNQELADANPYRYVGKYGVHYDKDTNLYLMGWRDYDPSIGRFIVQDEYLGEEDEPTSLNRYLYADADPVNNIDPDGHAPKWMQKGWKSTKKYAKKGYNFALGDDIRTLRSPKSKWYHKASAVGMIGLNFVPGGGMAKYGVKAISKGAKGLKHKKYYAKSLKQNRTVKVKSKVLNKARTQKYRVGGYSQIRGAKGLDAHHVGQKAVMKKLVKNYSEKNGPSINVPKVGHRVKGERGIVSRNTKGFRNARDLIARDIKELRRVYPDVPNSQLKKLIAKNKKMYTEVRNKKKK</sequence>
<dbReference type="Gene3D" id="2.180.10.10">
    <property type="entry name" value="RHS repeat-associated core"/>
    <property type="match status" value="3"/>
</dbReference>
<proteinExistence type="predicted"/>